<dbReference type="AlphaFoldDB" id="V2XAG6"/>
<evidence type="ECO:0000313" key="3">
    <source>
        <dbReference type="Proteomes" id="UP000017559"/>
    </source>
</evidence>
<organism evidence="2 3">
    <name type="scientific">Moniliophthora roreri (strain MCA 2997)</name>
    <name type="common">Cocoa frosty pod rot fungus</name>
    <name type="synonym">Crinipellis roreri</name>
    <dbReference type="NCBI Taxonomy" id="1381753"/>
    <lineage>
        <taxon>Eukaryota</taxon>
        <taxon>Fungi</taxon>
        <taxon>Dikarya</taxon>
        <taxon>Basidiomycota</taxon>
        <taxon>Agaricomycotina</taxon>
        <taxon>Agaricomycetes</taxon>
        <taxon>Agaricomycetidae</taxon>
        <taxon>Agaricales</taxon>
        <taxon>Marasmiineae</taxon>
        <taxon>Marasmiaceae</taxon>
        <taxon>Moniliophthora</taxon>
    </lineage>
</organism>
<feature type="compositionally biased region" description="Low complexity" evidence="1">
    <location>
        <begin position="26"/>
        <end position="36"/>
    </location>
</feature>
<evidence type="ECO:0000313" key="2">
    <source>
        <dbReference type="EMBL" id="ESK89791.1"/>
    </source>
</evidence>
<evidence type="ECO:0000256" key="1">
    <source>
        <dbReference type="SAM" id="MobiDB-lite"/>
    </source>
</evidence>
<sequence length="74" mass="7882">MSLFTTMSKKFSESTASLIPKDSKRNSSSLSSSKSKNGAKPAISDSCPTSDSDFAKKARKNNWGAPTPTQPRLG</sequence>
<dbReference type="KEGG" id="mrr:Moror_16804"/>
<feature type="compositionally biased region" description="Polar residues" evidence="1">
    <location>
        <begin position="1"/>
        <end position="17"/>
    </location>
</feature>
<comment type="caution">
    <text evidence="2">The sequence shown here is derived from an EMBL/GenBank/DDBJ whole genome shotgun (WGS) entry which is preliminary data.</text>
</comment>
<dbReference type="EMBL" id="AWSO01000515">
    <property type="protein sequence ID" value="ESK89791.1"/>
    <property type="molecule type" value="Genomic_DNA"/>
</dbReference>
<reference evidence="2 3" key="1">
    <citation type="journal article" date="2014" name="BMC Genomics">
        <title>Genome and secretome analysis of the hemibiotrophic fungal pathogen, Moniliophthora roreri, which causes frosty pod rot disease of cacao: mechanisms of the biotrophic and necrotrophic phases.</title>
        <authorList>
            <person name="Meinhardt L.W."/>
            <person name="Costa G.G.L."/>
            <person name="Thomazella D.P.T."/>
            <person name="Teixeira P.J.P.L."/>
            <person name="Carazzolle M.F."/>
            <person name="Schuster S.C."/>
            <person name="Carlson J.E."/>
            <person name="Guiltinan M.J."/>
            <person name="Mieczkowski P."/>
            <person name="Farmer A."/>
            <person name="Ramaraj T."/>
            <person name="Crozier J."/>
            <person name="Davis R.E."/>
            <person name="Shao J."/>
            <person name="Melnick R.L."/>
            <person name="Pereira G.A.G."/>
            <person name="Bailey B.A."/>
        </authorList>
    </citation>
    <scope>NUCLEOTIDE SEQUENCE [LARGE SCALE GENOMIC DNA]</scope>
    <source>
        <strain evidence="2 3">MCA 2997</strain>
    </source>
</reference>
<accession>V2XAG6</accession>
<dbReference type="OrthoDB" id="3063689at2759"/>
<keyword evidence="3" id="KW-1185">Reference proteome</keyword>
<name>V2XAG6_MONRO</name>
<proteinExistence type="predicted"/>
<feature type="region of interest" description="Disordered" evidence="1">
    <location>
        <begin position="1"/>
        <end position="74"/>
    </location>
</feature>
<dbReference type="HOGENOM" id="CLU_2688362_0_0_1"/>
<protein>
    <submittedName>
        <fullName evidence="2">Uncharacterized protein</fullName>
    </submittedName>
</protein>
<gene>
    <name evidence="2" type="ORF">Moror_16804</name>
</gene>
<dbReference type="Proteomes" id="UP000017559">
    <property type="component" value="Unassembled WGS sequence"/>
</dbReference>